<protein>
    <recommendedName>
        <fullName evidence="4">Thioredoxin domain-containing protein</fullName>
    </recommendedName>
</protein>
<reference evidence="2" key="1">
    <citation type="submission" date="2020-09" db="EMBL/GenBank/DDBJ databases">
        <title>Taishania pollutisoli gen. nov., sp. nov., Isolated from Tetrabromobisphenol A-Contaminated Soil.</title>
        <authorList>
            <person name="Chen Q."/>
        </authorList>
    </citation>
    <scope>NUCLEOTIDE SEQUENCE</scope>
    <source>
        <strain evidence="2">CZZ-1</strain>
    </source>
</reference>
<keyword evidence="3" id="KW-1185">Reference proteome</keyword>
<name>A0A8J6PFC9_9FLAO</name>
<dbReference type="EMBL" id="JACVEL010000010">
    <property type="protein sequence ID" value="MBC9813468.1"/>
    <property type="molecule type" value="Genomic_DNA"/>
</dbReference>
<keyword evidence="1" id="KW-0732">Signal</keyword>
<dbReference type="PANTHER" id="PTHR42852">
    <property type="entry name" value="THIOL:DISULFIDE INTERCHANGE PROTEIN DSBE"/>
    <property type="match status" value="1"/>
</dbReference>
<evidence type="ECO:0008006" key="4">
    <source>
        <dbReference type="Google" id="ProtNLM"/>
    </source>
</evidence>
<evidence type="ECO:0000256" key="1">
    <source>
        <dbReference type="SAM" id="SignalP"/>
    </source>
</evidence>
<dbReference type="SUPFAM" id="SSF52833">
    <property type="entry name" value="Thioredoxin-like"/>
    <property type="match status" value="1"/>
</dbReference>
<proteinExistence type="predicted"/>
<feature type="chain" id="PRO_5035268723" description="Thioredoxin domain-containing protein" evidence="1">
    <location>
        <begin position="20"/>
        <end position="477"/>
    </location>
</feature>
<evidence type="ECO:0000313" key="3">
    <source>
        <dbReference type="Proteomes" id="UP000652681"/>
    </source>
</evidence>
<dbReference type="RefSeq" id="WP_216714570.1">
    <property type="nucleotide sequence ID" value="NZ_JACVEL010000010.1"/>
</dbReference>
<evidence type="ECO:0000313" key="2">
    <source>
        <dbReference type="EMBL" id="MBC9813468.1"/>
    </source>
</evidence>
<feature type="signal peptide" evidence="1">
    <location>
        <begin position="1"/>
        <end position="19"/>
    </location>
</feature>
<organism evidence="2 3">
    <name type="scientific">Taishania pollutisoli</name>
    <dbReference type="NCBI Taxonomy" id="2766479"/>
    <lineage>
        <taxon>Bacteria</taxon>
        <taxon>Pseudomonadati</taxon>
        <taxon>Bacteroidota</taxon>
        <taxon>Flavobacteriia</taxon>
        <taxon>Flavobacteriales</taxon>
        <taxon>Crocinitomicaceae</taxon>
        <taxon>Taishania</taxon>
    </lineage>
</organism>
<gene>
    <name evidence="2" type="ORF">H9Y05_13400</name>
</gene>
<accession>A0A8J6PFC9</accession>
<dbReference type="InterPro" id="IPR050553">
    <property type="entry name" value="Thioredoxin_ResA/DsbE_sf"/>
</dbReference>
<dbReference type="Gene3D" id="3.40.30.10">
    <property type="entry name" value="Glutaredoxin"/>
    <property type="match status" value="1"/>
</dbReference>
<sequence length="477" mass="54858">MKHVFFSLFLLALSVTGFAQSGKIVKIEGFAPGYIGQTVQLNEIEDYFSMKESTMASATVKNDSIFSLIFTVEEVQKVIVRIGNNRSFLYVQPGGNYSVYFPVKDKYEPYRPAGNQVEVTFYDLDSTDINYQILGFNRWLDNYLAINYSDHLKNPVAFSKSMDEFKEAAQKYYAKDTGNYIYDYVRFTIANTIDNIQQTANRNRYEKHDFYIKYQPVRYRNDAYMDYFKNFYKGMMPTIPLEVNNRVYLGLLKSSPSLIMNALGMEYTMINMRVRELAMIELLSELYYAPDYPQTNIITVLDSVKNHALFEANKTIAANMISRLTEAASGGRAPEFVVKTIGDQSKGLSDYKGKYLYIHCFDPSSEKNKIELPLLTALQKKYQKEITFLTICKASAVNTENKQVLSGLSWDVAVIPDNATFWSNYKIATFPSYVLIDPYTYIVQAPALGPQPNNLYETIDKVFFNIQKALKEERENR</sequence>
<dbReference type="AlphaFoldDB" id="A0A8J6PFC9"/>
<comment type="caution">
    <text evidence="2">The sequence shown here is derived from an EMBL/GenBank/DDBJ whole genome shotgun (WGS) entry which is preliminary data.</text>
</comment>
<dbReference type="Proteomes" id="UP000652681">
    <property type="component" value="Unassembled WGS sequence"/>
</dbReference>
<dbReference type="PANTHER" id="PTHR42852:SF13">
    <property type="entry name" value="PROTEIN DIPZ"/>
    <property type="match status" value="1"/>
</dbReference>
<dbReference type="InterPro" id="IPR036249">
    <property type="entry name" value="Thioredoxin-like_sf"/>
</dbReference>